<proteinExistence type="predicted"/>
<dbReference type="AlphaFoldDB" id="A0AAE0YSB1"/>
<dbReference type="EMBL" id="JAWDGP010005548">
    <property type="protein sequence ID" value="KAK3756155.1"/>
    <property type="molecule type" value="Genomic_DNA"/>
</dbReference>
<protein>
    <submittedName>
        <fullName evidence="1">Uncharacterized protein</fullName>
    </submittedName>
</protein>
<keyword evidence="2" id="KW-1185">Reference proteome</keyword>
<gene>
    <name evidence="1" type="ORF">RRG08_065560</name>
</gene>
<dbReference type="Proteomes" id="UP001283361">
    <property type="component" value="Unassembled WGS sequence"/>
</dbReference>
<organism evidence="1 2">
    <name type="scientific">Elysia crispata</name>
    <name type="common">lettuce slug</name>
    <dbReference type="NCBI Taxonomy" id="231223"/>
    <lineage>
        <taxon>Eukaryota</taxon>
        <taxon>Metazoa</taxon>
        <taxon>Spiralia</taxon>
        <taxon>Lophotrochozoa</taxon>
        <taxon>Mollusca</taxon>
        <taxon>Gastropoda</taxon>
        <taxon>Heterobranchia</taxon>
        <taxon>Euthyneura</taxon>
        <taxon>Panpulmonata</taxon>
        <taxon>Sacoglossa</taxon>
        <taxon>Placobranchoidea</taxon>
        <taxon>Plakobranchidae</taxon>
        <taxon>Elysia</taxon>
    </lineage>
</organism>
<reference evidence="1" key="1">
    <citation type="journal article" date="2023" name="G3 (Bethesda)">
        <title>A reference genome for the long-term kleptoplast-retaining sea slug Elysia crispata morphotype clarki.</title>
        <authorList>
            <person name="Eastman K.E."/>
            <person name="Pendleton A.L."/>
            <person name="Shaikh M.A."/>
            <person name="Suttiyut T."/>
            <person name="Ogas R."/>
            <person name="Tomko P."/>
            <person name="Gavelis G."/>
            <person name="Widhalm J.R."/>
            <person name="Wisecaver J.H."/>
        </authorList>
    </citation>
    <scope>NUCLEOTIDE SEQUENCE</scope>
    <source>
        <strain evidence="1">ECLA1</strain>
    </source>
</reference>
<sequence>MAIHNRGRRRPWKNDDNCSFAVSSLRLITPEPQASAPVLSARSIKRFQAPCSQRLDPVCDLASRRIIANY</sequence>
<evidence type="ECO:0000313" key="1">
    <source>
        <dbReference type="EMBL" id="KAK3756155.1"/>
    </source>
</evidence>
<name>A0AAE0YSB1_9GAST</name>
<comment type="caution">
    <text evidence="1">The sequence shown here is derived from an EMBL/GenBank/DDBJ whole genome shotgun (WGS) entry which is preliminary data.</text>
</comment>
<evidence type="ECO:0000313" key="2">
    <source>
        <dbReference type="Proteomes" id="UP001283361"/>
    </source>
</evidence>
<accession>A0AAE0YSB1</accession>